<gene>
    <name evidence="1" type="ORF">METZ01_LOCUS175088</name>
</gene>
<protein>
    <submittedName>
        <fullName evidence="1">Uncharacterized protein</fullName>
    </submittedName>
</protein>
<organism evidence="1">
    <name type="scientific">marine metagenome</name>
    <dbReference type="NCBI Taxonomy" id="408172"/>
    <lineage>
        <taxon>unclassified sequences</taxon>
        <taxon>metagenomes</taxon>
        <taxon>ecological metagenomes</taxon>
    </lineage>
</organism>
<accession>A0A382C8L8</accession>
<proteinExistence type="predicted"/>
<evidence type="ECO:0000313" key="1">
    <source>
        <dbReference type="EMBL" id="SVB22234.1"/>
    </source>
</evidence>
<dbReference type="EMBL" id="UINC01033252">
    <property type="protein sequence ID" value="SVB22234.1"/>
    <property type="molecule type" value="Genomic_DNA"/>
</dbReference>
<name>A0A382C8L8_9ZZZZ</name>
<dbReference type="AlphaFoldDB" id="A0A382C8L8"/>
<reference evidence="1" key="1">
    <citation type="submission" date="2018-05" db="EMBL/GenBank/DDBJ databases">
        <authorList>
            <person name="Lanie J.A."/>
            <person name="Ng W.-L."/>
            <person name="Kazmierczak K.M."/>
            <person name="Andrzejewski T.M."/>
            <person name="Davidsen T.M."/>
            <person name="Wayne K.J."/>
            <person name="Tettelin H."/>
            <person name="Glass J.I."/>
            <person name="Rusch D."/>
            <person name="Podicherti R."/>
            <person name="Tsui H.-C.T."/>
            <person name="Winkler M.E."/>
        </authorList>
    </citation>
    <scope>NUCLEOTIDE SEQUENCE</scope>
</reference>
<sequence>MLNWKSKVSLEEGVKILLEDMNYWQDDPI</sequence>